<gene>
    <name evidence="1" type="ORF">A7U60_g6654</name>
</gene>
<sequence length="204" mass="23663">MEIVVQGMCRVLVSEKALGTQPLRVYAIACQHKLAEETRLAAIATLRTPIEDVYVEELEALSAAHYFNLLKFHRRVKAEIYFVLRKASDTDHEFYEYKVEPTRAEPTKEVQSILYRCSDRHSDCRFGGGANWWKYFVQNQVIPAVYHAPLRLELLEYPIGSWTRDKWSCTTCKTIISEQWQHAIDSLRSLFNKIASEVAGQMKF</sequence>
<comment type="caution">
    <text evidence="1">The sequence shown here is derived from an EMBL/GenBank/DDBJ whole genome shotgun (WGS) entry which is preliminary data.</text>
</comment>
<protein>
    <submittedName>
        <fullName evidence="1">Uncharacterized protein</fullName>
    </submittedName>
</protein>
<dbReference type="AlphaFoldDB" id="A0A9Q5HUY2"/>
<organism evidence="1 2">
    <name type="scientific">Sanghuangporus baumii</name>
    <name type="common">Phellinus baumii</name>
    <dbReference type="NCBI Taxonomy" id="108892"/>
    <lineage>
        <taxon>Eukaryota</taxon>
        <taxon>Fungi</taxon>
        <taxon>Dikarya</taxon>
        <taxon>Basidiomycota</taxon>
        <taxon>Agaricomycotina</taxon>
        <taxon>Agaricomycetes</taxon>
        <taxon>Hymenochaetales</taxon>
        <taxon>Hymenochaetaceae</taxon>
        <taxon>Sanghuangporus</taxon>
    </lineage>
</organism>
<proteinExistence type="predicted"/>
<dbReference type="EMBL" id="LNZH02000203">
    <property type="protein sequence ID" value="OCB86339.1"/>
    <property type="molecule type" value="Genomic_DNA"/>
</dbReference>
<reference evidence="1" key="1">
    <citation type="submission" date="2016-06" db="EMBL/GenBank/DDBJ databases">
        <title>Draft Genome sequence of the fungus Inonotus baumii.</title>
        <authorList>
            <person name="Zhu H."/>
            <person name="Lin W."/>
        </authorList>
    </citation>
    <scope>NUCLEOTIDE SEQUENCE</scope>
    <source>
        <strain evidence="1">821</strain>
    </source>
</reference>
<evidence type="ECO:0000313" key="1">
    <source>
        <dbReference type="EMBL" id="OCB86339.1"/>
    </source>
</evidence>
<dbReference type="OrthoDB" id="3180714at2759"/>
<evidence type="ECO:0000313" key="2">
    <source>
        <dbReference type="Proteomes" id="UP000757232"/>
    </source>
</evidence>
<dbReference type="Proteomes" id="UP000757232">
    <property type="component" value="Unassembled WGS sequence"/>
</dbReference>
<keyword evidence="2" id="KW-1185">Reference proteome</keyword>
<name>A0A9Q5HUY2_SANBA</name>
<accession>A0A9Q5HUY2</accession>